<protein>
    <recommendedName>
        <fullName evidence="2">Reverse transcriptase domain-containing protein</fullName>
    </recommendedName>
</protein>
<reference evidence="1" key="1">
    <citation type="journal article" date="2019" name="Sci. Rep.">
        <title>Draft genome of Tanacetum cinerariifolium, the natural source of mosquito coil.</title>
        <authorList>
            <person name="Yamashiro T."/>
            <person name="Shiraishi A."/>
            <person name="Satake H."/>
            <person name="Nakayama K."/>
        </authorList>
    </citation>
    <scope>NUCLEOTIDE SEQUENCE</scope>
</reference>
<dbReference type="AlphaFoldDB" id="A0A699HYI9"/>
<evidence type="ECO:0000313" key="1">
    <source>
        <dbReference type="EMBL" id="GEY99468.1"/>
    </source>
</evidence>
<organism evidence="1">
    <name type="scientific">Tanacetum cinerariifolium</name>
    <name type="common">Dalmatian daisy</name>
    <name type="synonym">Chrysanthemum cinerariifolium</name>
    <dbReference type="NCBI Taxonomy" id="118510"/>
    <lineage>
        <taxon>Eukaryota</taxon>
        <taxon>Viridiplantae</taxon>
        <taxon>Streptophyta</taxon>
        <taxon>Embryophyta</taxon>
        <taxon>Tracheophyta</taxon>
        <taxon>Spermatophyta</taxon>
        <taxon>Magnoliopsida</taxon>
        <taxon>eudicotyledons</taxon>
        <taxon>Gunneridae</taxon>
        <taxon>Pentapetalae</taxon>
        <taxon>asterids</taxon>
        <taxon>campanulids</taxon>
        <taxon>Asterales</taxon>
        <taxon>Asteraceae</taxon>
        <taxon>Asteroideae</taxon>
        <taxon>Anthemideae</taxon>
        <taxon>Anthemidinae</taxon>
        <taxon>Tanacetum</taxon>
    </lineage>
</organism>
<proteinExistence type="predicted"/>
<comment type="caution">
    <text evidence="1">The sequence shown here is derived from an EMBL/GenBank/DDBJ whole genome shotgun (WGS) entry which is preliminary data.</text>
</comment>
<dbReference type="EMBL" id="BKCJ010230050">
    <property type="protein sequence ID" value="GEY99468.1"/>
    <property type="molecule type" value="Genomic_DNA"/>
</dbReference>
<evidence type="ECO:0008006" key="2">
    <source>
        <dbReference type="Google" id="ProtNLM"/>
    </source>
</evidence>
<sequence length="146" mass="16331">MPATTPLPTTNVREENLDINLLLGEPLDTLLTRDKEIDFNPSRDIEELERLLADDPVPVLRVFDDPLGNFDSMSRSSKTSDLFEELIVEIGLDDSIPIGVDDKYYDSEGDILFFEQLLNKDTSSNVSPALLPTESSLLVLPLLDPR</sequence>
<accession>A0A699HYI9</accession>
<name>A0A699HYI9_TANCI</name>
<gene>
    <name evidence="1" type="ORF">Tci_471442</name>
</gene>